<comment type="caution">
    <text evidence="13">The sequence shown here is derived from an EMBL/GenBank/DDBJ whole genome shotgun (WGS) entry which is preliminary data.</text>
</comment>
<keyword evidence="4 11" id="KW-0436">Ligase</keyword>
<dbReference type="InterPro" id="IPR042114">
    <property type="entry name" value="GatB_C_1"/>
</dbReference>
<comment type="catalytic activity">
    <reaction evidence="9 11">
        <text>L-aspartyl-tRNA(Asn) + L-glutamine + ATP + H2O = L-asparaginyl-tRNA(Asn) + L-glutamate + ADP + phosphate + 2 H(+)</text>
        <dbReference type="Rhea" id="RHEA:14513"/>
        <dbReference type="Rhea" id="RHEA-COMP:9674"/>
        <dbReference type="Rhea" id="RHEA-COMP:9677"/>
        <dbReference type="ChEBI" id="CHEBI:15377"/>
        <dbReference type="ChEBI" id="CHEBI:15378"/>
        <dbReference type="ChEBI" id="CHEBI:29985"/>
        <dbReference type="ChEBI" id="CHEBI:30616"/>
        <dbReference type="ChEBI" id="CHEBI:43474"/>
        <dbReference type="ChEBI" id="CHEBI:58359"/>
        <dbReference type="ChEBI" id="CHEBI:78515"/>
        <dbReference type="ChEBI" id="CHEBI:78516"/>
        <dbReference type="ChEBI" id="CHEBI:456216"/>
    </reaction>
</comment>
<dbReference type="GO" id="GO:0005524">
    <property type="term" value="F:ATP binding"/>
    <property type="evidence" value="ECO:0007669"/>
    <property type="project" value="UniProtKB-KW"/>
</dbReference>
<dbReference type="Pfam" id="PF02637">
    <property type="entry name" value="GatB_Yqey"/>
    <property type="match status" value="1"/>
</dbReference>
<keyword evidence="7 11" id="KW-0648">Protein biosynthesis</keyword>
<dbReference type="InterPro" id="IPR017958">
    <property type="entry name" value="Gln-tRNA_amidoTrfase_suB_CS"/>
</dbReference>
<comment type="similarity">
    <text evidence="1 11">Belongs to the GatB/GatE family. GatB subfamily.</text>
</comment>
<dbReference type="NCBIfam" id="NF004015">
    <property type="entry name" value="PRK05477.1-5"/>
    <property type="match status" value="1"/>
</dbReference>
<evidence type="ECO:0000256" key="8">
    <source>
        <dbReference type="ARBA" id="ARBA00024799"/>
    </source>
</evidence>
<dbReference type="AlphaFoldDB" id="A0A2A5WHR5"/>
<comment type="subunit">
    <text evidence="2 11">Heterotrimer of A, B and C subunits.</text>
</comment>
<dbReference type="InterPro" id="IPR014746">
    <property type="entry name" value="Gln_synth/guanido_kin_cat_dom"/>
</dbReference>
<dbReference type="InterPro" id="IPR018027">
    <property type="entry name" value="Asn/Gln_amidotransferase"/>
</dbReference>
<evidence type="ECO:0000256" key="6">
    <source>
        <dbReference type="ARBA" id="ARBA00022840"/>
    </source>
</evidence>
<protein>
    <recommendedName>
        <fullName evidence="3 11">Aspartyl/glutamyl-tRNA(Asn/Gln) amidotransferase subunit B</fullName>
        <shortName evidence="11">Asp/Glu-ADT subunit B</shortName>
        <ecNumber evidence="11">6.3.5.-</ecNumber>
    </recommendedName>
</protein>
<evidence type="ECO:0000256" key="2">
    <source>
        <dbReference type="ARBA" id="ARBA00011123"/>
    </source>
</evidence>
<dbReference type="EC" id="6.3.5.-" evidence="11"/>
<dbReference type="HAMAP" id="MF_00121">
    <property type="entry name" value="GatB"/>
    <property type="match status" value="1"/>
</dbReference>
<dbReference type="GO" id="GO:0016740">
    <property type="term" value="F:transferase activity"/>
    <property type="evidence" value="ECO:0007669"/>
    <property type="project" value="UniProtKB-KW"/>
</dbReference>
<gene>
    <name evidence="11" type="primary">gatB</name>
    <name evidence="13" type="ORF">CNE99_10605</name>
</gene>
<dbReference type="PROSITE" id="PS01234">
    <property type="entry name" value="GATB"/>
    <property type="match status" value="1"/>
</dbReference>
<dbReference type="SUPFAM" id="SSF55931">
    <property type="entry name" value="Glutamine synthetase/guanido kinase"/>
    <property type="match status" value="1"/>
</dbReference>
<evidence type="ECO:0000256" key="10">
    <source>
        <dbReference type="ARBA" id="ARBA00047913"/>
    </source>
</evidence>
<evidence type="ECO:0000256" key="5">
    <source>
        <dbReference type="ARBA" id="ARBA00022741"/>
    </source>
</evidence>
<dbReference type="GO" id="GO:0006412">
    <property type="term" value="P:translation"/>
    <property type="evidence" value="ECO:0007669"/>
    <property type="project" value="UniProtKB-UniRule"/>
</dbReference>
<dbReference type="EMBL" id="NTKD01000081">
    <property type="protein sequence ID" value="PDH35817.1"/>
    <property type="molecule type" value="Genomic_DNA"/>
</dbReference>
<evidence type="ECO:0000256" key="4">
    <source>
        <dbReference type="ARBA" id="ARBA00022598"/>
    </source>
</evidence>
<dbReference type="SUPFAM" id="SSF89095">
    <property type="entry name" value="GatB/YqeY motif"/>
    <property type="match status" value="1"/>
</dbReference>
<dbReference type="NCBIfam" id="TIGR00133">
    <property type="entry name" value="gatB"/>
    <property type="match status" value="1"/>
</dbReference>
<feature type="domain" description="Asn/Gln amidotransferase" evidence="12">
    <location>
        <begin position="329"/>
        <end position="476"/>
    </location>
</feature>
<evidence type="ECO:0000256" key="3">
    <source>
        <dbReference type="ARBA" id="ARBA00016923"/>
    </source>
</evidence>
<evidence type="ECO:0000256" key="11">
    <source>
        <dbReference type="HAMAP-Rule" id="MF_00121"/>
    </source>
</evidence>
<keyword evidence="6 11" id="KW-0067">ATP-binding</keyword>
<dbReference type="SMART" id="SM00845">
    <property type="entry name" value="GatB_Yqey"/>
    <property type="match status" value="1"/>
</dbReference>
<dbReference type="InterPro" id="IPR004413">
    <property type="entry name" value="GatB"/>
</dbReference>
<dbReference type="GO" id="GO:0070681">
    <property type="term" value="P:glutaminyl-tRNAGln biosynthesis via transamidation"/>
    <property type="evidence" value="ECO:0007669"/>
    <property type="project" value="TreeGrafter"/>
</dbReference>
<dbReference type="InterPro" id="IPR006075">
    <property type="entry name" value="Asn/Gln-tRNA_Trfase_suB/E_cat"/>
</dbReference>
<dbReference type="Proteomes" id="UP000219327">
    <property type="component" value="Unassembled WGS sequence"/>
</dbReference>
<sequence length="480" mass="53495">MSDWQIVIGLEIHAQLNTRSKIFSAVSTAFGAEPNTQASLVDLGFPGVLPVTNEAVYEKAVAFGLGVSAQINHRSVFDRKNYFYPDLPKGYQITQLADPIVEHGNVDIELADGSTKTIHITRAHLEEDAGKSLHEDYAGETGVDLNRAGTPLLEIVSEPDLRSAEEASTYARLIHKLLTSLDICDGNMAEGSMRCDANVSVRRYKNHPLGTRTETKNINSFRFLEQAINYEVERQIQVLESGGRVTQETRLYDPDRNETRPMRSKETAMDYRYFPEPDLLPVVIDDSYVEAIRERLPEMPDEKRERFERAFELTTEDAETLSTNRALADYFEQVATASEPRLASNWVRVELLGRVSKDNFDMAQVPIPASELATLINRISDDMISGKIAKTIFEALWNREASSVDAYIEAEGLKQVSDSSDLAPIVTSIIAANPKQAEQYRAGKTKLLGFFVGQVMKETGGRANPKQVNDLVRSELDATG</sequence>
<dbReference type="NCBIfam" id="NF004012">
    <property type="entry name" value="PRK05477.1-2"/>
    <property type="match status" value="1"/>
</dbReference>
<reference evidence="13 14" key="1">
    <citation type="submission" date="2017-08" db="EMBL/GenBank/DDBJ databases">
        <title>Fine stratification of microbial communities through a metagenomic profile of the photic zone.</title>
        <authorList>
            <person name="Haro-Moreno J.M."/>
            <person name="Lopez-Perez M."/>
            <person name="De La Torre J."/>
            <person name="Picazo A."/>
            <person name="Camacho A."/>
            <person name="Rodriguez-Valera F."/>
        </authorList>
    </citation>
    <scope>NUCLEOTIDE SEQUENCE [LARGE SCALE GENOMIC DNA]</scope>
    <source>
        <strain evidence="13">MED-G24</strain>
    </source>
</reference>
<evidence type="ECO:0000313" key="14">
    <source>
        <dbReference type="Proteomes" id="UP000219327"/>
    </source>
</evidence>
<dbReference type="GO" id="GO:0050566">
    <property type="term" value="F:asparaginyl-tRNA synthase (glutamine-hydrolyzing) activity"/>
    <property type="evidence" value="ECO:0007669"/>
    <property type="project" value="RHEA"/>
</dbReference>
<evidence type="ECO:0000256" key="1">
    <source>
        <dbReference type="ARBA" id="ARBA00005306"/>
    </source>
</evidence>
<dbReference type="PANTHER" id="PTHR11659:SF0">
    <property type="entry name" value="GLUTAMYL-TRNA(GLN) AMIDOTRANSFERASE SUBUNIT B, MITOCHONDRIAL"/>
    <property type="match status" value="1"/>
</dbReference>
<evidence type="ECO:0000259" key="12">
    <source>
        <dbReference type="SMART" id="SM00845"/>
    </source>
</evidence>
<proteinExistence type="inferred from homology"/>
<dbReference type="InterPro" id="IPR017959">
    <property type="entry name" value="Asn/Gln-tRNA_amidoTrfase_suB/E"/>
</dbReference>
<comment type="catalytic activity">
    <reaction evidence="10 11">
        <text>L-glutamyl-tRNA(Gln) + L-glutamine + ATP + H2O = L-glutaminyl-tRNA(Gln) + L-glutamate + ADP + phosphate + H(+)</text>
        <dbReference type="Rhea" id="RHEA:17521"/>
        <dbReference type="Rhea" id="RHEA-COMP:9681"/>
        <dbReference type="Rhea" id="RHEA-COMP:9684"/>
        <dbReference type="ChEBI" id="CHEBI:15377"/>
        <dbReference type="ChEBI" id="CHEBI:15378"/>
        <dbReference type="ChEBI" id="CHEBI:29985"/>
        <dbReference type="ChEBI" id="CHEBI:30616"/>
        <dbReference type="ChEBI" id="CHEBI:43474"/>
        <dbReference type="ChEBI" id="CHEBI:58359"/>
        <dbReference type="ChEBI" id="CHEBI:78520"/>
        <dbReference type="ChEBI" id="CHEBI:78521"/>
        <dbReference type="ChEBI" id="CHEBI:456216"/>
    </reaction>
</comment>
<dbReference type="PANTHER" id="PTHR11659">
    <property type="entry name" value="GLUTAMYL-TRNA GLN AMIDOTRANSFERASE SUBUNIT B MITOCHONDRIAL AND PROKARYOTIC PET112-RELATED"/>
    <property type="match status" value="1"/>
</dbReference>
<dbReference type="FunFam" id="1.10.10.410:FF:000001">
    <property type="entry name" value="Aspartyl/glutamyl-tRNA(Asn/Gln) amidotransferase subunit B"/>
    <property type="match status" value="1"/>
</dbReference>
<dbReference type="InterPro" id="IPR003789">
    <property type="entry name" value="Asn/Gln_tRNA_amidoTrase-B-like"/>
</dbReference>
<evidence type="ECO:0000256" key="7">
    <source>
        <dbReference type="ARBA" id="ARBA00022917"/>
    </source>
</evidence>
<evidence type="ECO:0000313" key="13">
    <source>
        <dbReference type="EMBL" id="PDH35817.1"/>
    </source>
</evidence>
<organism evidence="13 14">
    <name type="scientific">OM182 bacterium MED-G24</name>
    <dbReference type="NCBI Taxonomy" id="1986255"/>
    <lineage>
        <taxon>Bacteria</taxon>
        <taxon>Pseudomonadati</taxon>
        <taxon>Pseudomonadota</taxon>
        <taxon>Gammaproteobacteria</taxon>
        <taxon>OMG group</taxon>
        <taxon>OM182 clade</taxon>
    </lineage>
</organism>
<accession>A0A2A5WHR5</accession>
<name>A0A2A5WHR5_9GAMM</name>
<evidence type="ECO:0000256" key="9">
    <source>
        <dbReference type="ARBA" id="ARBA00047380"/>
    </source>
</evidence>
<dbReference type="GO" id="GO:0050567">
    <property type="term" value="F:glutaminyl-tRNA synthase (glutamine-hydrolyzing) activity"/>
    <property type="evidence" value="ECO:0007669"/>
    <property type="project" value="UniProtKB-UniRule"/>
</dbReference>
<comment type="function">
    <text evidence="8 11">Allows the formation of correctly charged Asn-tRNA(Asn) or Gln-tRNA(Gln) through the transamidation of misacylated Asp-tRNA(Asn) or Glu-tRNA(Gln) in organisms which lack either or both of asparaginyl-tRNA or glutaminyl-tRNA synthetases. The reaction takes place in the presence of glutamine and ATP through an activated phospho-Asp-tRNA(Asn) or phospho-Glu-tRNA(Gln).</text>
</comment>
<dbReference type="Pfam" id="PF02934">
    <property type="entry name" value="GatB_N"/>
    <property type="match status" value="1"/>
</dbReference>
<dbReference type="Gene3D" id="1.10.150.380">
    <property type="entry name" value="GatB domain, N-terminal subdomain"/>
    <property type="match status" value="1"/>
</dbReference>
<dbReference type="Gene3D" id="1.10.10.410">
    <property type="match status" value="1"/>
</dbReference>
<keyword evidence="5 11" id="KW-0547">Nucleotide-binding</keyword>
<dbReference type="NCBIfam" id="NF004014">
    <property type="entry name" value="PRK05477.1-4"/>
    <property type="match status" value="1"/>
</dbReference>
<dbReference type="InterPro" id="IPR023168">
    <property type="entry name" value="GatB_Yqey_C_2"/>
</dbReference>
<keyword evidence="13" id="KW-0808">Transferase</keyword>